<reference evidence="2 3" key="1">
    <citation type="submission" date="2017-05" db="EMBL/GenBank/DDBJ databases">
        <title>Genome sequence of Acetobacter pasteurianus subsp. pasteurianus strain SRCM101342.</title>
        <authorList>
            <person name="Cho S.H."/>
        </authorList>
    </citation>
    <scope>NUCLEOTIDE SEQUENCE [LARGE SCALE GENOMIC DNA]</scope>
    <source>
        <strain evidence="2 3">SRCM101342</strain>
        <plasmid evidence="3">pap1342-3</plasmid>
    </source>
</reference>
<dbReference type="EMBL" id="CP021512">
    <property type="protein sequence ID" value="ARW49214.1"/>
    <property type="molecule type" value="Genomic_DNA"/>
</dbReference>
<keyword evidence="1" id="KW-0812">Transmembrane</keyword>
<evidence type="ECO:0000313" key="3">
    <source>
        <dbReference type="Proteomes" id="UP000196205"/>
    </source>
</evidence>
<dbReference type="AlphaFoldDB" id="A0A1Y0Y9Y6"/>
<protein>
    <submittedName>
        <fullName evidence="2">Uncharacterized protein</fullName>
    </submittedName>
</protein>
<keyword evidence="1" id="KW-1133">Transmembrane helix</keyword>
<accession>A0A1Y0Y9Y6</accession>
<sequence length="190" mass="21780">MEDPRVFSDRNCECVVSGTDSPDTLHSVFADRLRSPLCYPVQQHDERRGNGEDQETEGVTLGNIHESERLSGFPSSGTSVQDTHHEKCGRTQFSVKINIVITHCSNRSNFALILYYFFMHLIFVGIPRRFVRRDGHQIPIRTPSSTTRSSGMRRKSVIGVAFFVIRRKSAMRQREIWDGCERTSNSRETK</sequence>
<evidence type="ECO:0000313" key="2">
    <source>
        <dbReference type="EMBL" id="ARW49214.1"/>
    </source>
</evidence>
<evidence type="ECO:0000256" key="1">
    <source>
        <dbReference type="SAM" id="Phobius"/>
    </source>
</evidence>
<geneLocation type="plasmid" evidence="3">
    <name>pap1342-3</name>
</geneLocation>
<dbReference type="Proteomes" id="UP000196205">
    <property type="component" value="Plasmid pAP1342-3"/>
</dbReference>
<gene>
    <name evidence="2" type="ORF">S1001342_02924</name>
</gene>
<keyword evidence="1" id="KW-0472">Membrane</keyword>
<name>A0A1Y0Y9Y6_ACEPA</name>
<proteinExistence type="predicted"/>
<organism evidence="2 3">
    <name type="scientific">Acetobacter pasteurianus subsp. pasteurianus</name>
    <dbReference type="NCBI Taxonomy" id="481145"/>
    <lineage>
        <taxon>Bacteria</taxon>
        <taxon>Pseudomonadati</taxon>
        <taxon>Pseudomonadota</taxon>
        <taxon>Alphaproteobacteria</taxon>
        <taxon>Acetobacterales</taxon>
        <taxon>Acetobacteraceae</taxon>
        <taxon>Acetobacter</taxon>
    </lineage>
</organism>
<feature type="transmembrane region" description="Helical" evidence="1">
    <location>
        <begin position="110"/>
        <end position="131"/>
    </location>
</feature>
<keyword evidence="2" id="KW-0614">Plasmid</keyword>